<evidence type="ECO:0000256" key="4">
    <source>
        <dbReference type="PROSITE-ProRule" id="PRU00134"/>
    </source>
</evidence>
<gene>
    <name evidence="6" type="ORF">AUEXF2481DRAFT_25498</name>
</gene>
<keyword evidence="3" id="KW-0862">Zinc</keyword>
<dbReference type="OrthoDB" id="432970at2759"/>
<evidence type="ECO:0000256" key="1">
    <source>
        <dbReference type="ARBA" id="ARBA00022723"/>
    </source>
</evidence>
<dbReference type="SUPFAM" id="SSF144232">
    <property type="entry name" value="HIT/MYND zinc finger-like"/>
    <property type="match status" value="1"/>
</dbReference>
<dbReference type="InterPro" id="IPR024119">
    <property type="entry name" value="TF_DEAF-1"/>
</dbReference>
<dbReference type="Pfam" id="PF01753">
    <property type="entry name" value="zf-MYND"/>
    <property type="match status" value="1"/>
</dbReference>
<accession>A0A074ZMP7</accession>
<keyword evidence="1" id="KW-0479">Metal-binding</keyword>
<name>A0A074ZMP7_AURSE</name>
<evidence type="ECO:0000256" key="3">
    <source>
        <dbReference type="ARBA" id="ARBA00022833"/>
    </source>
</evidence>
<dbReference type="GeneID" id="25363012"/>
<dbReference type="GO" id="GO:0008270">
    <property type="term" value="F:zinc ion binding"/>
    <property type="evidence" value="ECO:0007669"/>
    <property type="project" value="UniProtKB-KW"/>
</dbReference>
<dbReference type="InterPro" id="IPR002893">
    <property type="entry name" value="Znf_MYND"/>
</dbReference>
<evidence type="ECO:0000313" key="6">
    <source>
        <dbReference type="EMBL" id="KEQ99606.1"/>
    </source>
</evidence>
<dbReference type="PROSITE" id="PS01360">
    <property type="entry name" value="ZF_MYND_1"/>
    <property type="match status" value="1"/>
</dbReference>
<dbReference type="Proteomes" id="UP000030641">
    <property type="component" value="Unassembled WGS sequence"/>
</dbReference>
<sequence length="1122" mass="123475">MLTSTYVNLKSFFYPIGNTSAANLLRDYRPCGKKPVEILAIGCGDVRNILFTLWSNPDSRKIGCNFTVCDLDPAVLARNIFLLSIVHQHASEIAAGESKSLLLRLWRLYYHFYVTTEDLAFAQDHAEMLHAASESLSTWKESPIGQLLQFSTEASLSEVRRIWYLHAQDRTTQEDAQTRKVIKSMYDVKSNTKDGPITIIHGTRSAGTHGLMAAPPLNVAFHDFWKTGVVAGNNEDVSALGRDGGGRVNPLMSVSPIASKNFDVHYGSDPLIGFHLAEAFDLSTAANAESLARLGSSTLPSFTHHYTRPWSAVRLNLPSTLATKFDVIDISNVIDHVSLLNIMPATVPLLSNASASVLYTESLLQGGKEPEKLLATLLHSDVSTSSLLFCIAPVGHLLGTTTDSSHIEQLLEVSSRSHEEGRQRQFRVRILWRLATQGDCFVTSSTSFHACRLQMDPQELASFFMQTYLAMFREAEDIGIRLKVMRRKLTTPLLGDIGFYSRVSLVTLLSTARRTFSTDWKTCISALLNMIETDRSLIVSSNSLQELYLHLHAAGLFSVETLEEDPRARPNPWGKMRPPGESGLLGRHSVPPIVHVALIVSRRSLSVFTDQAVDRVGTPGLRLSVHNGMKFENCFFAIDTFFGSFERGSDDGGSRIIEDHAGWTGDADLIVTCAVPTWPLLLDRRQDLNVSLVVNTSPATAQYTQKLGFTMRVFTANLDSKRVRILVQPPSTESGAVFDIRPASAVAFTTPDSATVSLQTDGTVQSIRVTRSFATDSEESKTLKSGGAVEVSQISPCALDVSIGDLHNSSRFVFSFPINGAARKVKIARKSSWIEVQAPISTALQLGGHGLNPFPVIESGETMLAWATSQDLEVNFKNSYASRRNGFQRAITHSSQDQPRPQYHAINDSAQRSNSPIVSRIQWPAPRFPGSKDPALHHTGSVFLDAFFMPASLELITQRSFAKMMGSNSDNKSLVIGASKEDAQLWHHLIPSLAECCRSWEHTSTCLYKISSTRPFAEFTCGCGMGKDIAKLPHGFKDVAAFATRVAIPFISAVPYVESIRDEEVMNAFAELGLENKKSDACGSCGDVKAGMKVCGRCEKVKYCNHACQKAAWKVHKKECKR</sequence>
<dbReference type="STRING" id="1043005.A0A074ZMP7"/>
<proteinExistence type="predicted"/>
<keyword evidence="7" id="KW-1185">Reference proteome</keyword>
<dbReference type="PANTHER" id="PTHR10237">
    <property type="entry name" value="DEFORMED EPIDERMAL AUTOREGULATORY FACTOR 1 HOMOLOG SUPPRESSIN"/>
    <property type="match status" value="1"/>
</dbReference>
<feature type="domain" description="MYND-type" evidence="5">
    <location>
        <begin position="1082"/>
        <end position="1120"/>
    </location>
</feature>
<dbReference type="Pfam" id="PF14737">
    <property type="entry name" value="DUF4470"/>
    <property type="match status" value="1"/>
</dbReference>
<dbReference type="OMA" id="QVSPCTM"/>
<dbReference type="InterPro" id="IPR027974">
    <property type="entry name" value="DUF4470"/>
</dbReference>
<keyword evidence="2 4" id="KW-0863">Zinc-finger</keyword>
<dbReference type="AlphaFoldDB" id="A0A074ZMP7"/>
<dbReference type="EMBL" id="KL584750">
    <property type="protein sequence ID" value="KEQ99606.1"/>
    <property type="molecule type" value="Genomic_DNA"/>
</dbReference>
<dbReference type="Gene3D" id="6.10.140.2220">
    <property type="match status" value="1"/>
</dbReference>
<dbReference type="RefSeq" id="XP_013348016.1">
    <property type="nucleotide sequence ID" value="XM_013492562.1"/>
</dbReference>
<evidence type="ECO:0000313" key="7">
    <source>
        <dbReference type="Proteomes" id="UP000030641"/>
    </source>
</evidence>
<evidence type="ECO:0000259" key="5">
    <source>
        <dbReference type="PROSITE" id="PS50865"/>
    </source>
</evidence>
<dbReference type="InParanoid" id="A0A074ZMP7"/>
<dbReference type="GO" id="GO:0005634">
    <property type="term" value="C:nucleus"/>
    <property type="evidence" value="ECO:0007669"/>
    <property type="project" value="TreeGrafter"/>
</dbReference>
<dbReference type="HOGENOM" id="CLU_007974_0_1_1"/>
<protein>
    <recommendedName>
        <fullName evidence="5">MYND-type domain-containing protein</fullName>
    </recommendedName>
</protein>
<dbReference type="PANTHER" id="PTHR10237:SF14">
    <property type="entry name" value="MYND-TYPE DOMAIN-CONTAINING PROTEIN"/>
    <property type="match status" value="1"/>
</dbReference>
<evidence type="ECO:0000256" key="2">
    <source>
        <dbReference type="ARBA" id="ARBA00022771"/>
    </source>
</evidence>
<dbReference type="PROSITE" id="PS50865">
    <property type="entry name" value="ZF_MYND_2"/>
    <property type="match status" value="1"/>
</dbReference>
<dbReference type="GO" id="GO:0000981">
    <property type="term" value="F:DNA-binding transcription factor activity, RNA polymerase II-specific"/>
    <property type="evidence" value="ECO:0007669"/>
    <property type="project" value="TreeGrafter"/>
</dbReference>
<reference evidence="6 7" key="1">
    <citation type="journal article" date="2014" name="BMC Genomics">
        <title>Genome sequencing of four Aureobasidium pullulans varieties: biotechnological potential, stress tolerance, and description of new species.</title>
        <authorList>
            <person name="Gostin Ar C."/>
            <person name="Ohm R.A."/>
            <person name="Kogej T."/>
            <person name="Sonjak S."/>
            <person name="Turk M."/>
            <person name="Zajc J."/>
            <person name="Zalar P."/>
            <person name="Grube M."/>
            <person name="Sun H."/>
            <person name="Han J."/>
            <person name="Sharma A."/>
            <person name="Chiniquy J."/>
            <person name="Ngan C.Y."/>
            <person name="Lipzen A."/>
            <person name="Barry K."/>
            <person name="Grigoriev I.V."/>
            <person name="Gunde-Cimerman N."/>
        </authorList>
    </citation>
    <scope>NUCLEOTIDE SEQUENCE [LARGE SCALE GENOMIC DNA]</scope>
    <source>
        <strain evidence="6 7">EXF-2481</strain>
    </source>
</reference>
<organism evidence="6 7">
    <name type="scientific">Aureobasidium subglaciale (strain EXF-2481)</name>
    <name type="common">Aureobasidium pullulans var. subglaciale</name>
    <dbReference type="NCBI Taxonomy" id="1043005"/>
    <lineage>
        <taxon>Eukaryota</taxon>
        <taxon>Fungi</taxon>
        <taxon>Dikarya</taxon>
        <taxon>Ascomycota</taxon>
        <taxon>Pezizomycotina</taxon>
        <taxon>Dothideomycetes</taxon>
        <taxon>Dothideomycetidae</taxon>
        <taxon>Dothideales</taxon>
        <taxon>Saccotheciaceae</taxon>
        <taxon>Aureobasidium</taxon>
    </lineage>
</organism>